<accession>A0ABT4UJ60</accession>
<feature type="domain" description="SET" evidence="1">
    <location>
        <begin position="4"/>
        <end position="113"/>
    </location>
</feature>
<comment type="caution">
    <text evidence="2">The sequence shown here is derived from an EMBL/GenBank/DDBJ whole genome shotgun (WGS) entry which is preliminary data.</text>
</comment>
<dbReference type="Proteomes" id="UP001210231">
    <property type="component" value="Unassembled WGS sequence"/>
</dbReference>
<keyword evidence="3" id="KW-1185">Reference proteome</keyword>
<dbReference type="PROSITE" id="PS50280">
    <property type="entry name" value="SET"/>
    <property type="match status" value="1"/>
</dbReference>
<dbReference type="Pfam" id="PF00856">
    <property type="entry name" value="SET"/>
    <property type="match status" value="1"/>
</dbReference>
<proteinExistence type="predicted"/>
<dbReference type="InterPro" id="IPR009207">
    <property type="entry name" value="SET7_MeTrfase"/>
</dbReference>
<dbReference type="Gene3D" id="2.170.270.10">
    <property type="entry name" value="SET domain"/>
    <property type="match status" value="1"/>
</dbReference>
<dbReference type="InterPro" id="IPR046341">
    <property type="entry name" value="SET_dom_sf"/>
</dbReference>
<dbReference type="InterPro" id="IPR001214">
    <property type="entry name" value="SET_dom"/>
</dbReference>
<dbReference type="PIRSF" id="PIRSF022536">
    <property type="entry name" value="A612L_SET"/>
    <property type="match status" value="1"/>
</dbReference>
<reference evidence="2 3" key="1">
    <citation type="submission" date="2022-12" db="EMBL/GenBank/DDBJ databases">
        <title>Chitinophagaceae gen. sp. nov., a new member of the family Chitinophagaceae, isolated from soil in a chemical factory.</title>
        <authorList>
            <person name="Ke Z."/>
        </authorList>
    </citation>
    <scope>NUCLEOTIDE SEQUENCE [LARGE SCALE GENOMIC DNA]</scope>
    <source>
        <strain evidence="2 3">LY-5</strain>
    </source>
</reference>
<dbReference type="SMART" id="SM00317">
    <property type="entry name" value="SET"/>
    <property type="match status" value="1"/>
</dbReference>
<name>A0ABT4UJ60_9BACT</name>
<evidence type="ECO:0000313" key="2">
    <source>
        <dbReference type="EMBL" id="MDA3614798.1"/>
    </source>
</evidence>
<dbReference type="EMBL" id="JAQGEF010000007">
    <property type="protein sequence ID" value="MDA3614798.1"/>
    <property type="molecule type" value="Genomic_DNA"/>
</dbReference>
<dbReference type="SUPFAM" id="SSF82199">
    <property type="entry name" value="SET domain"/>
    <property type="match status" value="1"/>
</dbReference>
<evidence type="ECO:0000313" key="3">
    <source>
        <dbReference type="Proteomes" id="UP001210231"/>
    </source>
</evidence>
<organism evidence="2 3">
    <name type="scientific">Polluticaenibacter yanchengensis</name>
    <dbReference type="NCBI Taxonomy" id="3014562"/>
    <lineage>
        <taxon>Bacteria</taxon>
        <taxon>Pseudomonadati</taxon>
        <taxon>Bacteroidota</taxon>
        <taxon>Chitinophagia</taxon>
        <taxon>Chitinophagales</taxon>
        <taxon>Chitinophagaceae</taxon>
        <taxon>Polluticaenibacter</taxon>
    </lineage>
</organism>
<sequence>MRNRNLFIASSGAKGRGVFTKKSLPAHTEIEIAPVIVLSPEDREIVEQTKLFYYIFEWGEDETQAIVALGYVSMYNHDENNNCEYAMDYGEETISIITTRDIKAGEELTVNYTAGFDREVSLWFNDANTDEAEK</sequence>
<evidence type="ECO:0000259" key="1">
    <source>
        <dbReference type="PROSITE" id="PS50280"/>
    </source>
</evidence>
<dbReference type="RefSeq" id="WP_407031122.1">
    <property type="nucleotide sequence ID" value="NZ_JAQGEF010000007.1"/>
</dbReference>
<protein>
    <submittedName>
        <fullName evidence="2">SET domain-containing protein-lysine N-methyltransferase</fullName>
    </submittedName>
</protein>
<gene>
    <name evidence="2" type="ORF">O3P16_08260</name>
</gene>